<feature type="region of interest" description="Disordered" evidence="1">
    <location>
        <begin position="1"/>
        <end position="23"/>
    </location>
</feature>
<evidence type="ECO:0000313" key="3">
    <source>
        <dbReference type="Proteomes" id="UP000297535"/>
    </source>
</evidence>
<accession>A0A4Z0NPW2</accession>
<reference evidence="2 3" key="1">
    <citation type="submission" date="2019-04" db="EMBL/GenBank/DDBJ databases">
        <authorList>
            <person name="Feng G."/>
            <person name="Zhu H."/>
        </authorList>
    </citation>
    <scope>NUCLEOTIDE SEQUENCE [LARGE SCALE GENOMIC DNA]</scope>
    <source>
        <strain evidence="2 3">6HR-1</strain>
    </source>
</reference>
<organism evidence="2 3">
    <name type="scientific">Methylobacterium nonmethylotrophicum</name>
    <dbReference type="NCBI Taxonomy" id="1141884"/>
    <lineage>
        <taxon>Bacteria</taxon>
        <taxon>Pseudomonadati</taxon>
        <taxon>Pseudomonadota</taxon>
        <taxon>Alphaproteobacteria</taxon>
        <taxon>Hyphomicrobiales</taxon>
        <taxon>Methylobacteriaceae</taxon>
        <taxon>Methylobacterium</taxon>
    </lineage>
</organism>
<proteinExistence type="predicted"/>
<comment type="caution">
    <text evidence="2">The sequence shown here is derived from an EMBL/GenBank/DDBJ whole genome shotgun (WGS) entry which is preliminary data.</text>
</comment>
<sequence>MAKQVDRDQQVQPTNRDAARDNRYVADWNRKSRKEIVRDAIADLGAALKEAKDKGRLSGG</sequence>
<protein>
    <submittedName>
        <fullName evidence="2">Uncharacterized protein</fullName>
    </submittedName>
</protein>
<dbReference type="EMBL" id="SRLB01000011">
    <property type="protein sequence ID" value="TGD98221.1"/>
    <property type="molecule type" value="Genomic_DNA"/>
</dbReference>
<dbReference type="Proteomes" id="UP000297535">
    <property type="component" value="Unassembled WGS sequence"/>
</dbReference>
<dbReference type="AlphaFoldDB" id="A0A4Z0NPW2"/>
<dbReference type="OrthoDB" id="9908737at2"/>
<dbReference type="RefSeq" id="WP_135415787.1">
    <property type="nucleotide sequence ID" value="NZ_SRLB01000011.1"/>
</dbReference>
<name>A0A4Z0NPW2_9HYPH</name>
<evidence type="ECO:0000256" key="1">
    <source>
        <dbReference type="SAM" id="MobiDB-lite"/>
    </source>
</evidence>
<evidence type="ECO:0000313" key="2">
    <source>
        <dbReference type="EMBL" id="TGD98221.1"/>
    </source>
</evidence>
<gene>
    <name evidence="2" type="ORF">EU555_16010</name>
</gene>
<keyword evidence="3" id="KW-1185">Reference proteome</keyword>